<keyword evidence="2" id="KW-1185">Reference proteome</keyword>
<accession>A0A2W0HLL4</accession>
<dbReference type="RefSeq" id="WP_110518308.1">
    <property type="nucleotide sequence ID" value="NZ_PDOF01000001.1"/>
</dbReference>
<dbReference type="OrthoDB" id="2449131at2"/>
<comment type="caution">
    <text evidence="1">The sequence shown here is derived from an EMBL/GenBank/DDBJ whole genome shotgun (WGS) entry which is preliminary data.</text>
</comment>
<organism evidence="1 2">
    <name type="scientific">Alteribacter lacisalsi</name>
    <dbReference type="NCBI Taxonomy" id="2045244"/>
    <lineage>
        <taxon>Bacteria</taxon>
        <taxon>Bacillati</taxon>
        <taxon>Bacillota</taxon>
        <taxon>Bacilli</taxon>
        <taxon>Bacillales</taxon>
        <taxon>Bacillaceae</taxon>
        <taxon>Alteribacter</taxon>
    </lineage>
</organism>
<evidence type="ECO:0000313" key="2">
    <source>
        <dbReference type="Proteomes" id="UP000248066"/>
    </source>
</evidence>
<evidence type="ECO:0000313" key="1">
    <source>
        <dbReference type="EMBL" id="PYZ98435.1"/>
    </source>
</evidence>
<gene>
    <name evidence="1" type="ORF">CR205_07530</name>
</gene>
<name>A0A2W0HLL4_9BACI</name>
<dbReference type="PROSITE" id="PS51257">
    <property type="entry name" value="PROKAR_LIPOPROTEIN"/>
    <property type="match status" value="1"/>
</dbReference>
<dbReference type="EMBL" id="PDOF01000001">
    <property type="protein sequence ID" value="PYZ98435.1"/>
    <property type="molecule type" value="Genomic_DNA"/>
</dbReference>
<dbReference type="Proteomes" id="UP000248066">
    <property type="component" value="Unassembled WGS sequence"/>
</dbReference>
<proteinExistence type="predicted"/>
<sequence length="239" mass="27335">MKQIWTGITTALAVVLLTGCLFPSDQRGENQVPYEDQLQSVQSAVTQYREDTSVLPIQTRDAETSVFQRYPVNFRTLVPSYLQQAPGNSFENGGTFQYVLTNVEEEAEVKLVDLRSSNKLQDLNRRINQYRSQNQYAPVEEAVGPGILKLDYESLHYREEQTVPSPYHPDHRLPIHMATNGDLVIDYSLDIRHYIEEYGLGDFSEGDDLRWLLVEHAPFVPAHSKPMTIEDGEIIFKSE</sequence>
<dbReference type="AlphaFoldDB" id="A0A2W0HLL4"/>
<reference evidence="1 2" key="1">
    <citation type="submission" date="2017-10" db="EMBL/GenBank/DDBJ databases">
        <title>Bacillus sp. nov., a halophilic bacterium isolated from a Yangshapao Lake.</title>
        <authorList>
            <person name="Wang H."/>
        </authorList>
    </citation>
    <scope>NUCLEOTIDE SEQUENCE [LARGE SCALE GENOMIC DNA]</scope>
    <source>
        <strain evidence="1 2">YSP-3</strain>
    </source>
</reference>
<protein>
    <submittedName>
        <fullName evidence="1">Uncharacterized protein</fullName>
    </submittedName>
</protein>